<name>A0EDF8_PARTE</name>
<dbReference type="RefSeq" id="XP_001460722.1">
    <property type="nucleotide sequence ID" value="XM_001460685.1"/>
</dbReference>
<dbReference type="KEGG" id="ptm:GSPATT00004194001"/>
<dbReference type="GeneID" id="5046507"/>
<organism evidence="2 3">
    <name type="scientific">Paramecium tetraurelia</name>
    <dbReference type="NCBI Taxonomy" id="5888"/>
    <lineage>
        <taxon>Eukaryota</taxon>
        <taxon>Sar</taxon>
        <taxon>Alveolata</taxon>
        <taxon>Ciliophora</taxon>
        <taxon>Intramacronucleata</taxon>
        <taxon>Oligohymenophorea</taxon>
        <taxon>Peniculida</taxon>
        <taxon>Parameciidae</taxon>
        <taxon>Paramecium</taxon>
    </lineage>
</organism>
<dbReference type="EMBL" id="CT868671">
    <property type="protein sequence ID" value="CAK93325.1"/>
    <property type="molecule type" value="Genomic_DNA"/>
</dbReference>
<keyword evidence="3" id="KW-1185">Reference proteome</keyword>
<feature type="region of interest" description="Disordered" evidence="1">
    <location>
        <begin position="112"/>
        <end position="134"/>
    </location>
</feature>
<dbReference type="Proteomes" id="UP000000600">
    <property type="component" value="Unassembled WGS sequence"/>
</dbReference>
<evidence type="ECO:0000313" key="3">
    <source>
        <dbReference type="Proteomes" id="UP000000600"/>
    </source>
</evidence>
<accession>A0EDF8</accession>
<dbReference type="AlphaFoldDB" id="A0EDF8"/>
<sequence>MLGQQEFRATTPIGYDEFFNLLKCFQSIFEGRYISNKRAEQQKREYVVKFILQFYIKSRQYAAYQRKYFRSNLNQFLWIDNRNLNIPQLISYYYNCDRQEYLSKLASSQNEQLKNEQSSKSLGKQKDPVPPKDVQEITYKIVQGIIDQ</sequence>
<protein>
    <submittedName>
        <fullName evidence="2">Uncharacterized protein</fullName>
    </submittedName>
</protein>
<gene>
    <name evidence="2" type="ORF">GSPATT00004194001</name>
</gene>
<proteinExistence type="predicted"/>
<feature type="compositionally biased region" description="Basic and acidic residues" evidence="1">
    <location>
        <begin position="124"/>
        <end position="134"/>
    </location>
</feature>
<feature type="compositionally biased region" description="Polar residues" evidence="1">
    <location>
        <begin position="112"/>
        <end position="122"/>
    </location>
</feature>
<dbReference type="InParanoid" id="A0EDF8"/>
<evidence type="ECO:0000313" key="2">
    <source>
        <dbReference type="EMBL" id="CAK93325.1"/>
    </source>
</evidence>
<reference evidence="2 3" key="1">
    <citation type="journal article" date="2006" name="Nature">
        <title>Global trends of whole-genome duplications revealed by the ciliate Paramecium tetraurelia.</title>
        <authorList>
            <consortium name="Genoscope"/>
            <person name="Aury J.-M."/>
            <person name="Jaillon O."/>
            <person name="Duret L."/>
            <person name="Noel B."/>
            <person name="Jubin C."/>
            <person name="Porcel B.M."/>
            <person name="Segurens B."/>
            <person name="Daubin V."/>
            <person name="Anthouard V."/>
            <person name="Aiach N."/>
            <person name="Arnaiz O."/>
            <person name="Billaut A."/>
            <person name="Beisson J."/>
            <person name="Blanc I."/>
            <person name="Bouhouche K."/>
            <person name="Camara F."/>
            <person name="Duharcourt S."/>
            <person name="Guigo R."/>
            <person name="Gogendeau D."/>
            <person name="Katinka M."/>
            <person name="Keller A.-M."/>
            <person name="Kissmehl R."/>
            <person name="Klotz C."/>
            <person name="Koll F."/>
            <person name="Le Moue A."/>
            <person name="Lepere C."/>
            <person name="Malinsky S."/>
            <person name="Nowacki M."/>
            <person name="Nowak J.K."/>
            <person name="Plattner H."/>
            <person name="Poulain J."/>
            <person name="Ruiz F."/>
            <person name="Serrano V."/>
            <person name="Zagulski M."/>
            <person name="Dessen P."/>
            <person name="Betermier M."/>
            <person name="Weissenbach J."/>
            <person name="Scarpelli C."/>
            <person name="Schachter V."/>
            <person name="Sperling L."/>
            <person name="Meyer E."/>
            <person name="Cohen J."/>
            <person name="Wincker P."/>
        </authorList>
    </citation>
    <scope>NUCLEOTIDE SEQUENCE [LARGE SCALE GENOMIC DNA]</scope>
    <source>
        <strain evidence="2 3">Stock d4-2</strain>
    </source>
</reference>
<dbReference type="HOGENOM" id="CLU_1762352_0_0_1"/>
<evidence type="ECO:0000256" key="1">
    <source>
        <dbReference type="SAM" id="MobiDB-lite"/>
    </source>
</evidence>